<protein>
    <submittedName>
        <fullName evidence="11">Carnitine O-acetyltransferase a</fullName>
    </submittedName>
</protein>
<keyword evidence="5" id="KW-0276">Fatty acid metabolism</keyword>
<evidence type="ECO:0000256" key="6">
    <source>
        <dbReference type="ARBA" id="ARBA00023098"/>
    </source>
</evidence>
<dbReference type="InterPro" id="IPR000542">
    <property type="entry name" value="Carn_acyl_trans"/>
</dbReference>
<dbReference type="Proteomes" id="UP000261660">
    <property type="component" value="Unplaced"/>
</dbReference>
<sequence>MLRICSRNLVKVGMLKPSKVMRPAALLSYRNMGQEQGLPKMPVPPLKQTCELYLELLEPAVEPAELQRTKELLEEFQKAGGVGERLQKGLQRKAERTDNWVRLIKTHLLRFILQYAADIILGLLDYKEKHEALHASIQGFPLCMSQHDGLLGSSRIPHPEVDSLLFFLKNPNPPIHMSVVHNGQFFKMDVYHSDRSKLSKDELCVQMERICNSAVQPDQEPVGILTSQRRDIWGRVYEDLVKDETNKQSLYAIQSSICTICLDGPTPPVANNSQCSKGMTQMLHGEGSNWNSSNRWFDKGAQLIVGVDGTSGLQTMHAVADGIVGVEVLEFMVDYMKEEKPSTVVSPVKDLPHPQKLKFNITPEIKKEIEEAKKHLDIGFDLKNKVFEHFGKNLLKSLKTSPDGFVQMAAQLAYFRMHKQIGLALEPVTLRLYKQGRLGIINVTSNASTTFVKETENVFLKYSVLVLRTNRVVSIFQGLRGQAVEGHLLGLQMQAANEKISTPQIFTDVAYEKAFNFQMIVTAFRNGIVPCSSPEELGLYDINYAIKNDHMEFLVSCFEYAETDREKNSAEMIKAVEDAMLDMRTLLEERAKLGI</sequence>
<dbReference type="AlphaFoldDB" id="A0A3Q3NEJ9"/>
<evidence type="ECO:0000256" key="1">
    <source>
        <dbReference type="ARBA" id="ARBA00005005"/>
    </source>
</evidence>
<keyword evidence="6" id="KW-0443">Lipid metabolism</keyword>
<comment type="catalytic activity">
    <reaction evidence="8">
        <text>4,8-dimethylnonanoyl-CoA + (R)-carnitine = O-4,8-dimethylnonanoyl-(R)-carnitine + CoA</text>
        <dbReference type="Rhea" id="RHEA:44860"/>
        <dbReference type="ChEBI" id="CHEBI:16347"/>
        <dbReference type="ChEBI" id="CHEBI:57287"/>
        <dbReference type="ChEBI" id="CHEBI:77061"/>
        <dbReference type="ChEBI" id="CHEBI:84654"/>
    </reaction>
</comment>
<dbReference type="InterPro" id="IPR023213">
    <property type="entry name" value="CAT-like_dom_sf"/>
</dbReference>
<keyword evidence="3" id="KW-0813">Transport</keyword>
<keyword evidence="4" id="KW-0808">Transferase</keyword>
<comment type="pathway">
    <text evidence="1">Lipid metabolism; fatty acid beta-oxidation.</text>
</comment>
<reference evidence="11" key="1">
    <citation type="submission" date="2025-08" db="UniProtKB">
        <authorList>
            <consortium name="Ensembl"/>
        </authorList>
    </citation>
    <scope>IDENTIFICATION</scope>
</reference>
<dbReference type="UniPathway" id="UPA00659"/>
<dbReference type="PANTHER" id="PTHR22589">
    <property type="entry name" value="CARNITINE O-ACYLTRANSFERASE"/>
    <property type="match status" value="1"/>
</dbReference>
<proteinExistence type="inferred from homology"/>
<evidence type="ECO:0000256" key="8">
    <source>
        <dbReference type="ARBA" id="ARBA00048999"/>
    </source>
</evidence>
<dbReference type="InterPro" id="IPR039551">
    <property type="entry name" value="Cho/carn_acyl_trans"/>
</dbReference>
<dbReference type="InterPro" id="IPR042231">
    <property type="entry name" value="Cho/carn_acyl_trans_2"/>
</dbReference>
<feature type="domain" description="Choline/carnitine acyltransferase" evidence="10">
    <location>
        <begin position="113"/>
        <end position="577"/>
    </location>
</feature>
<dbReference type="GO" id="GO:0004092">
    <property type="term" value="F:carnitine O-acetyltransferase activity"/>
    <property type="evidence" value="ECO:0007669"/>
    <property type="project" value="TreeGrafter"/>
</dbReference>
<dbReference type="STRING" id="56723.ENSLBEP00000032720"/>
<evidence type="ECO:0000256" key="2">
    <source>
        <dbReference type="ARBA" id="ARBA00005232"/>
    </source>
</evidence>
<evidence type="ECO:0000259" key="10">
    <source>
        <dbReference type="Pfam" id="PF00755"/>
    </source>
</evidence>
<organism evidence="11 12">
    <name type="scientific">Labrus bergylta</name>
    <name type="common">ballan wrasse</name>
    <dbReference type="NCBI Taxonomy" id="56723"/>
    <lineage>
        <taxon>Eukaryota</taxon>
        <taxon>Metazoa</taxon>
        <taxon>Chordata</taxon>
        <taxon>Craniata</taxon>
        <taxon>Vertebrata</taxon>
        <taxon>Euteleostomi</taxon>
        <taxon>Actinopterygii</taxon>
        <taxon>Neopterygii</taxon>
        <taxon>Teleostei</taxon>
        <taxon>Neoteleostei</taxon>
        <taxon>Acanthomorphata</taxon>
        <taxon>Eupercaria</taxon>
        <taxon>Labriformes</taxon>
        <taxon>Labridae</taxon>
        <taxon>Labrus</taxon>
    </lineage>
</organism>
<evidence type="ECO:0000313" key="12">
    <source>
        <dbReference type="Proteomes" id="UP000261660"/>
    </source>
</evidence>
<evidence type="ECO:0000256" key="7">
    <source>
        <dbReference type="ARBA" id="ARBA00023315"/>
    </source>
</evidence>
<dbReference type="InParanoid" id="A0A3Q3NEJ9"/>
<feature type="active site" description="Proton acceptor" evidence="9">
    <location>
        <position position="317"/>
    </location>
</feature>
<dbReference type="Gene3D" id="3.30.559.70">
    <property type="entry name" value="Choline/Carnitine o-acyltransferase, domain 2"/>
    <property type="match status" value="1"/>
</dbReference>
<dbReference type="Ensembl" id="ENSLBET00000034178.1">
    <property type="protein sequence ID" value="ENSLBEP00000032720.1"/>
    <property type="gene ID" value="ENSLBEG00000024619.1"/>
</dbReference>
<dbReference type="GO" id="GO:0006635">
    <property type="term" value="P:fatty acid beta-oxidation"/>
    <property type="evidence" value="ECO:0007669"/>
    <property type="project" value="UniProtKB-UniPathway"/>
</dbReference>
<dbReference type="InterPro" id="IPR042572">
    <property type="entry name" value="Carn_acyl_trans_N"/>
</dbReference>
<name>A0A3Q3NEJ9_9LABR</name>
<evidence type="ECO:0000256" key="9">
    <source>
        <dbReference type="PIRSR" id="PIRSR600542-1"/>
    </source>
</evidence>
<accession>A0A3Q3NEJ9</accession>
<dbReference type="GO" id="GO:0019254">
    <property type="term" value="P:carnitine metabolic process, CoA-linked"/>
    <property type="evidence" value="ECO:0007669"/>
    <property type="project" value="TreeGrafter"/>
</dbReference>
<dbReference type="SUPFAM" id="SSF52777">
    <property type="entry name" value="CoA-dependent acyltransferases"/>
    <property type="match status" value="2"/>
</dbReference>
<dbReference type="Pfam" id="PF00755">
    <property type="entry name" value="Carn_acyltransf"/>
    <property type="match status" value="2"/>
</dbReference>
<evidence type="ECO:0000256" key="3">
    <source>
        <dbReference type="ARBA" id="ARBA00022448"/>
    </source>
</evidence>
<keyword evidence="7" id="KW-0012">Acyltransferase</keyword>
<evidence type="ECO:0000256" key="4">
    <source>
        <dbReference type="ARBA" id="ARBA00022679"/>
    </source>
</evidence>
<dbReference type="GO" id="GO:0005777">
    <property type="term" value="C:peroxisome"/>
    <property type="evidence" value="ECO:0007669"/>
    <property type="project" value="TreeGrafter"/>
</dbReference>
<dbReference type="PANTHER" id="PTHR22589:SF50">
    <property type="entry name" value="CARNITINE O-ACETYLTRANSFERASE"/>
    <property type="match status" value="1"/>
</dbReference>
<feature type="domain" description="Choline/carnitine acyltransferase" evidence="10">
    <location>
        <begin position="41"/>
        <end position="101"/>
    </location>
</feature>
<dbReference type="Gene3D" id="3.30.559.10">
    <property type="entry name" value="Chloramphenicol acetyltransferase-like domain"/>
    <property type="match status" value="1"/>
</dbReference>
<evidence type="ECO:0000313" key="11">
    <source>
        <dbReference type="Ensembl" id="ENSLBEP00000032720.1"/>
    </source>
</evidence>
<dbReference type="Gene3D" id="1.10.275.20">
    <property type="entry name" value="Choline/Carnitine o-acyltransferase"/>
    <property type="match status" value="1"/>
</dbReference>
<comment type="similarity">
    <text evidence="2">Belongs to the carnitine/choline acetyltransferase family.</text>
</comment>
<evidence type="ECO:0000256" key="5">
    <source>
        <dbReference type="ARBA" id="ARBA00022832"/>
    </source>
</evidence>
<dbReference type="GeneTree" id="ENSGT01150000286917"/>
<keyword evidence="12" id="KW-1185">Reference proteome</keyword>
<reference evidence="11" key="2">
    <citation type="submission" date="2025-09" db="UniProtKB">
        <authorList>
            <consortium name="Ensembl"/>
        </authorList>
    </citation>
    <scope>IDENTIFICATION</scope>
</reference>